<evidence type="ECO:0000313" key="12">
    <source>
        <dbReference type="Proteomes" id="UP000191110"/>
    </source>
</evidence>
<name>A0A1T2L1V6_9GAMM</name>
<keyword evidence="9" id="KW-0472">Membrane</keyword>
<dbReference type="PROSITE" id="PS50109">
    <property type="entry name" value="HIS_KIN"/>
    <property type="match status" value="1"/>
</dbReference>
<evidence type="ECO:0000256" key="2">
    <source>
        <dbReference type="ARBA" id="ARBA00004651"/>
    </source>
</evidence>
<comment type="catalytic activity">
    <reaction evidence="1">
        <text>ATP + protein L-histidine = ADP + protein N-phospho-L-histidine.</text>
        <dbReference type="EC" id="2.7.13.3"/>
    </reaction>
</comment>
<comment type="caution">
    <text evidence="11">The sequence shown here is derived from an EMBL/GenBank/DDBJ whole genome shotgun (WGS) entry which is preliminary data.</text>
</comment>
<dbReference type="InterPro" id="IPR050980">
    <property type="entry name" value="2C_sensor_his_kinase"/>
</dbReference>
<dbReference type="Gene3D" id="6.10.340.10">
    <property type="match status" value="1"/>
</dbReference>
<keyword evidence="7" id="KW-0418">Kinase</keyword>
<dbReference type="RefSeq" id="WP_078484518.1">
    <property type="nucleotide sequence ID" value="NZ_MPRL01000061.1"/>
</dbReference>
<dbReference type="CDD" id="cd00082">
    <property type="entry name" value="HisKA"/>
    <property type="match status" value="1"/>
</dbReference>
<dbReference type="SUPFAM" id="SSF55874">
    <property type="entry name" value="ATPase domain of HSP90 chaperone/DNA topoisomerase II/histidine kinase"/>
    <property type="match status" value="1"/>
</dbReference>
<dbReference type="PANTHER" id="PTHR44936:SF10">
    <property type="entry name" value="SENSOR PROTEIN RSTB"/>
    <property type="match status" value="1"/>
</dbReference>
<evidence type="ECO:0000256" key="1">
    <source>
        <dbReference type="ARBA" id="ARBA00000085"/>
    </source>
</evidence>
<feature type="transmembrane region" description="Helical" evidence="9">
    <location>
        <begin position="12"/>
        <end position="31"/>
    </location>
</feature>
<dbReference type="PANTHER" id="PTHR44936">
    <property type="entry name" value="SENSOR PROTEIN CREC"/>
    <property type="match status" value="1"/>
</dbReference>
<dbReference type="AlphaFoldDB" id="A0A1T2L1V6"/>
<accession>A0A1T2L1V6</accession>
<protein>
    <recommendedName>
        <fullName evidence="3">histidine kinase</fullName>
        <ecNumber evidence="3">2.7.13.3</ecNumber>
    </recommendedName>
</protein>
<dbReference type="GO" id="GO:0000155">
    <property type="term" value="F:phosphorelay sensor kinase activity"/>
    <property type="evidence" value="ECO:0007669"/>
    <property type="project" value="InterPro"/>
</dbReference>
<dbReference type="InterPro" id="IPR003594">
    <property type="entry name" value="HATPase_dom"/>
</dbReference>
<organism evidence="11 12">
    <name type="scientific">Solemya pervernicosa gill symbiont</name>
    <dbReference type="NCBI Taxonomy" id="642797"/>
    <lineage>
        <taxon>Bacteria</taxon>
        <taxon>Pseudomonadati</taxon>
        <taxon>Pseudomonadota</taxon>
        <taxon>Gammaproteobacteria</taxon>
        <taxon>sulfur-oxidizing symbionts</taxon>
    </lineage>
</organism>
<evidence type="ECO:0000256" key="8">
    <source>
        <dbReference type="ARBA" id="ARBA00022840"/>
    </source>
</evidence>
<evidence type="ECO:0000256" key="5">
    <source>
        <dbReference type="ARBA" id="ARBA00022679"/>
    </source>
</evidence>
<sequence>MSRHTGIGLGTKLVLSSLVLLAIPWFGYSYLQEMKQFLLQGQEKAQLMAARAAATALHNRNDLFDPSSGLPGPLHQKSAFYAYPLKPDIQIDGYTSDWLDLLEHASKHGEESTIHIDERRREVPPSFKLILGVNGEHLYGVIEVKDPKLVYRHPGYRRLDNSDHLRLALVDNQGKLRRYLMTTEGPGIVTTYEVDERWRYPLDGKPSYGIWGHWREQSGGYTVEWRMPLTMLNTEQRLRIDVADVLDDNDRRVSALIGTLPAEWSDELNHLIVRSTELEQILSGLGRSSAHIWVIDRYRRVRASIGAAGGSTTASLDESLVQEALSGESSIGYRHNSNNSEVETIITSHPIYSREQVVGAVVLEQDVDEILLLQRQTFEKIALTTLLILLLSIITLLLFSYRLTWRIKRLSREVGEVIDDKGRVLCAGVKSGHRSGDELGELSRSISSILERLHHYHRFLENIPRTLRHEINNPLNAISTSLQNLCDAQPDLTDNRYLQGAERGITRLGRIMDSLTEAASLEEALRNDKLEPLDISSLCSSYVENCRLANKQQKFTLKGGEQPCFIEGCDFRLEQILDKLIDNAADFTPEGGEIAITLSCDLEQMTMEISNEGPLLDTKLQGQLFDSMISYRSAAQQDGPHLGIGLFVARTIVEYHRGSIRIANRADEKGVAVTIKFPQIKKQTN</sequence>
<dbReference type="InterPro" id="IPR036890">
    <property type="entry name" value="HATPase_C_sf"/>
</dbReference>
<dbReference type="OrthoDB" id="6735159at2"/>
<dbReference type="SUPFAM" id="SSF49344">
    <property type="entry name" value="CBD9-like"/>
    <property type="match status" value="1"/>
</dbReference>
<dbReference type="GO" id="GO:0005886">
    <property type="term" value="C:plasma membrane"/>
    <property type="evidence" value="ECO:0007669"/>
    <property type="project" value="UniProtKB-SubCell"/>
</dbReference>
<keyword evidence="5" id="KW-0808">Transferase</keyword>
<evidence type="ECO:0000256" key="6">
    <source>
        <dbReference type="ARBA" id="ARBA00022741"/>
    </source>
</evidence>
<dbReference type="SUPFAM" id="SSF47384">
    <property type="entry name" value="Homodimeric domain of signal transducing histidine kinase"/>
    <property type="match status" value="1"/>
</dbReference>
<dbReference type="InterPro" id="IPR036097">
    <property type="entry name" value="HisK_dim/P_sf"/>
</dbReference>
<dbReference type="Pfam" id="PF02518">
    <property type="entry name" value="HATPase_c"/>
    <property type="match status" value="1"/>
</dbReference>
<keyword evidence="8" id="KW-0067">ATP-binding</keyword>
<evidence type="ECO:0000256" key="7">
    <source>
        <dbReference type="ARBA" id="ARBA00022777"/>
    </source>
</evidence>
<dbReference type="InterPro" id="IPR003661">
    <property type="entry name" value="HisK_dim/P_dom"/>
</dbReference>
<evidence type="ECO:0000313" key="11">
    <source>
        <dbReference type="EMBL" id="OOZ39088.1"/>
    </source>
</evidence>
<feature type="domain" description="Histidine kinase" evidence="10">
    <location>
        <begin position="466"/>
        <end position="681"/>
    </location>
</feature>
<dbReference type="InterPro" id="IPR005467">
    <property type="entry name" value="His_kinase_dom"/>
</dbReference>
<reference evidence="11 12" key="1">
    <citation type="submission" date="2016-11" db="EMBL/GenBank/DDBJ databases">
        <title>Mixed transmission modes and dynamic genome evolution in an obligate animal-bacterial symbiosis.</title>
        <authorList>
            <person name="Russell S.L."/>
            <person name="Corbett-Detig R.B."/>
            <person name="Cavanaugh C.M."/>
        </authorList>
    </citation>
    <scope>NUCLEOTIDE SEQUENCE [LARGE SCALE GENOMIC DNA]</scope>
    <source>
        <strain evidence="11">Sveles-Q1</strain>
    </source>
</reference>
<keyword evidence="9" id="KW-0812">Transmembrane</keyword>
<dbReference type="Gene3D" id="2.60.40.1190">
    <property type="match status" value="1"/>
</dbReference>
<keyword evidence="4" id="KW-1003">Cell membrane</keyword>
<feature type="transmembrane region" description="Helical" evidence="9">
    <location>
        <begin position="381"/>
        <end position="401"/>
    </location>
</feature>
<evidence type="ECO:0000256" key="3">
    <source>
        <dbReference type="ARBA" id="ARBA00012438"/>
    </source>
</evidence>
<evidence type="ECO:0000259" key="10">
    <source>
        <dbReference type="PROSITE" id="PS50109"/>
    </source>
</evidence>
<evidence type="ECO:0000256" key="9">
    <source>
        <dbReference type="SAM" id="Phobius"/>
    </source>
</evidence>
<dbReference type="SMART" id="SM00387">
    <property type="entry name" value="HATPase_c"/>
    <property type="match status" value="1"/>
</dbReference>
<dbReference type="SMART" id="SM00388">
    <property type="entry name" value="HisKA"/>
    <property type="match status" value="1"/>
</dbReference>
<dbReference type="Gene3D" id="1.10.287.130">
    <property type="match status" value="1"/>
</dbReference>
<comment type="subcellular location">
    <subcellularLocation>
        <location evidence="2">Cell membrane</location>
        <topology evidence="2">Multi-pass membrane protein</topology>
    </subcellularLocation>
</comment>
<keyword evidence="6" id="KW-0547">Nucleotide-binding</keyword>
<keyword evidence="12" id="KW-1185">Reference proteome</keyword>
<dbReference type="Gene3D" id="3.30.565.10">
    <property type="entry name" value="Histidine kinase-like ATPase, C-terminal domain"/>
    <property type="match status" value="1"/>
</dbReference>
<gene>
    <name evidence="11" type="ORF">BOW53_12990</name>
</gene>
<evidence type="ECO:0000256" key="4">
    <source>
        <dbReference type="ARBA" id="ARBA00022475"/>
    </source>
</evidence>
<dbReference type="Proteomes" id="UP000191110">
    <property type="component" value="Unassembled WGS sequence"/>
</dbReference>
<dbReference type="Pfam" id="PF00512">
    <property type="entry name" value="HisKA"/>
    <property type="match status" value="1"/>
</dbReference>
<dbReference type="GO" id="GO:0005524">
    <property type="term" value="F:ATP binding"/>
    <property type="evidence" value="ECO:0007669"/>
    <property type="project" value="UniProtKB-KW"/>
</dbReference>
<dbReference type="EMBL" id="MPRL01000061">
    <property type="protein sequence ID" value="OOZ39088.1"/>
    <property type="molecule type" value="Genomic_DNA"/>
</dbReference>
<dbReference type="EC" id="2.7.13.3" evidence="3"/>
<keyword evidence="9" id="KW-1133">Transmembrane helix</keyword>
<proteinExistence type="predicted"/>